<dbReference type="RefSeq" id="WP_182514035.1">
    <property type="nucleotide sequence ID" value="NZ_JACJIQ010000017.1"/>
</dbReference>
<dbReference type="EMBL" id="JACJIQ010000017">
    <property type="protein sequence ID" value="MBA9078981.1"/>
    <property type="molecule type" value="Genomic_DNA"/>
</dbReference>
<organism evidence="1 2">
    <name type="scientific">Rufibacter quisquiliarum</name>
    <dbReference type="NCBI Taxonomy" id="1549639"/>
    <lineage>
        <taxon>Bacteria</taxon>
        <taxon>Pseudomonadati</taxon>
        <taxon>Bacteroidota</taxon>
        <taxon>Cytophagia</taxon>
        <taxon>Cytophagales</taxon>
        <taxon>Hymenobacteraceae</taxon>
        <taxon>Rufibacter</taxon>
    </lineage>
</organism>
<comment type="caution">
    <text evidence="1">The sequence shown here is derived from an EMBL/GenBank/DDBJ whole genome shotgun (WGS) entry which is preliminary data.</text>
</comment>
<proteinExistence type="predicted"/>
<gene>
    <name evidence="1" type="ORF">FHS90_003715</name>
</gene>
<dbReference type="InterPro" id="IPR026444">
    <property type="entry name" value="Secre_tail"/>
</dbReference>
<evidence type="ECO:0000313" key="2">
    <source>
        <dbReference type="Proteomes" id="UP000563094"/>
    </source>
</evidence>
<sequence>MKPLSPVFLSFIQVLSPGSRLETARASFVSRLKPVKPFLSALALGAACLTTSVVSAQSPYAVNAIITDYNGFWRSGVGSINPVKPDNSHNLLAYTYNGVTYSTGANDAKLTANGVVFIPGQYQAIPVSTLPAPVSNTKVALGQLYDGVHAGASNPAPARDMARYLTDGLSGLDIGTGVANLPAGRLTFPFTQIVKETIGDGMPDVLVTQIADPDPTRSDVYKFFDANNNQVGTSVSIVFDATNIPAVGNWQADFYEASQNPMTLQSSFTNGQRSVRLWAADFSVFGITQANYTQISRFEITLSGNSDLAFVAYNTAVDPSVVGPLPVTFSGFSGRQEKGLSQLYWQTASETMNDHFEVEAGTDGKSFQYIGEVKGAGNSTTLARYRFTDPIPRTGITYYRLKQVDVDGKFEYSRVISVEAKATAGGTASPNPVTKDFTFTHGLATGQEQLQVLDAHGRLVRQQNVVAGTTATLVPAKTLAPGLYHVLWISENTRKVTRLVKQ</sequence>
<keyword evidence="2" id="KW-1185">Reference proteome</keyword>
<protein>
    <recommendedName>
        <fullName evidence="3">T9SS type A sorting domain-containing protein</fullName>
    </recommendedName>
</protein>
<evidence type="ECO:0008006" key="3">
    <source>
        <dbReference type="Google" id="ProtNLM"/>
    </source>
</evidence>
<evidence type="ECO:0000313" key="1">
    <source>
        <dbReference type="EMBL" id="MBA9078981.1"/>
    </source>
</evidence>
<accession>A0A839GZ87</accession>
<name>A0A839GZ87_9BACT</name>
<dbReference type="NCBIfam" id="TIGR04183">
    <property type="entry name" value="Por_Secre_tail"/>
    <property type="match status" value="1"/>
</dbReference>
<dbReference type="AlphaFoldDB" id="A0A839GZ87"/>
<dbReference type="Proteomes" id="UP000563094">
    <property type="component" value="Unassembled WGS sequence"/>
</dbReference>
<reference evidence="1 2" key="1">
    <citation type="submission" date="2020-08" db="EMBL/GenBank/DDBJ databases">
        <title>Genomic Encyclopedia of Type Strains, Phase IV (KMG-IV): sequencing the most valuable type-strain genomes for metagenomic binning, comparative biology and taxonomic classification.</title>
        <authorList>
            <person name="Goeker M."/>
        </authorList>
    </citation>
    <scope>NUCLEOTIDE SEQUENCE [LARGE SCALE GENOMIC DNA]</scope>
    <source>
        <strain evidence="1 2">DSM 29854</strain>
    </source>
</reference>